<name>A0A245ZIY3_9SPHN</name>
<dbReference type="Gene3D" id="3.40.1440.10">
    <property type="entry name" value="GIY-YIG endonuclease"/>
    <property type="match status" value="1"/>
</dbReference>
<evidence type="ECO:0000256" key="1">
    <source>
        <dbReference type="ARBA" id="ARBA00007435"/>
    </source>
</evidence>
<organism evidence="3 4">
    <name type="scientific">Sphingomonas mucosissima</name>
    <dbReference type="NCBI Taxonomy" id="370959"/>
    <lineage>
        <taxon>Bacteria</taxon>
        <taxon>Pseudomonadati</taxon>
        <taxon>Pseudomonadota</taxon>
        <taxon>Alphaproteobacteria</taxon>
        <taxon>Sphingomonadales</taxon>
        <taxon>Sphingomonadaceae</taxon>
        <taxon>Sphingomonas</taxon>
    </lineage>
</organism>
<dbReference type="InterPro" id="IPR035901">
    <property type="entry name" value="GIY-YIG_endonuc_sf"/>
</dbReference>
<sequence>MRERQPCVYILASGRYGTLYVGVTSNLASRLMQHRDGTVAGFTSRYGVLRLVWYDVADTMESAITVEKRIKKWPRDYKFNLIERENPFWEDLATSLGLPPL</sequence>
<evidence type="ECO:0000313" key="3">
    <source>
        <dbReference type="EMBL" id="OWK29703.1"/>
    </source>
</evidence>
<evidence type="ECO:0000259" key="2">
    <source>
        <dbReference type="PROSITE" id="PS50164"/>
    </source>
</evidence>
<proteinExistence type="inferred from homology"/>
<dbReference type="Pfam" id="PF01541">
    <property type="entry name" value="GIY-YIG"/>
    <property type="match status" value="1"/>
</dbReference>
<reference evidence="3 4" key="1">
    <citation type="submission" date="2017-03" db="EMBL/GenBank/DDBJ databases">
        <title>Genome sequence of Sphingomonas mucosissima DSM 17494.</title>
        <authorList>
            <person name="Poehlein A."/>
            <person name="Wuebbeler J.H."/>
            <person name="Steinbuechel A."/>
            <person name="Daniel R."/>
        </authorList>
    </citation>
    <scope>NUCLEOTIDE SEQUENCE [LARGE SCALE GENOMIC DNA]</scope>
    <source>
        <strain evidence="3 4">DSM 17494</strain>
    </source>
</reference>
<comment type="caution">
    <text evidence="3">The sequence shown here is derived from an EMBL/GenBank/DDBJ whole genome shotgun (WGS) entry which is preliminary data.</text>
</comment>
<accession>A0A245ZIY3</accession>
<dbReference type="PANTHER" id="PTHR34477">
    <property type="entry name" value="UPF0213 PROTEIN YHBQ"/>
    <property type="match status" value="1"/>
</dbReference>
<dbReference type="Proteomes" id="UP000197783">
    <property type="component" value="Unassembled WGS sequence"/>
</dbReference>
<gene>
    <name evidence="3" type="ORF">SPMU_21230</name>
</gene>
<dbReference type="EMBL" id="NBBJ01000003">
    <property type="protein sequence ID" value="OWK29703.1"/>
    <property type="molecule type" value="Genomic_DNA"/>
</dbReference>
<dbReference type="RefSeq" id="WP_088334107.1">
    <property type="nucleotide sequence ID" value="NZ_NBBJ01000003.1"/>
</dbReference>
<comment type="similarity">
    <text evidence="1">Belongs to the UPF0213 family.</text>
</comment>
<dbReference type="OrthoDB" id="287318at2"/>
<dbReference type="PROSITE" id="PS50164">
    <property type="entry name" value="GIY_YIG"/>
    <property type="match status" value="1"/>
</dbReference>
<keyword evidence="4" id="KW-1185">Reference proteome</keyword>
<evidence type="ECO:0000313" key="4">
    <source>
        <dbReference type="Proteomes" id="UP000197783"/>
    </source>
</evidence>
<protein>
    <submittedName>
        <fullName evidence="3">GIY-YIG nuclease superfamily protein</fullName>
    </submittedName>
</protein>
<dbReference type="SUPFAM" id="SSF82771">
    <property type="entry name" value="GIY-YIG endonuclease"/>
    <property type="match status" value="1"/>
</dbReference>
<dbReference type="PANTHER" id="PTHR34477:SF5">
    <property type="entry name" value="BSL5627 PROTEIN"/>
    <property type="match status" value="1"/>
</dbReference>
<feature type="domain" description="GIY-YIG" evidence="2">
    <location>
        <begin position="4"/>
        <end position="81"/>
    </location>
</feature>
<dbReference type="AlphaFoldDB" id="A0A245ZIY3"/>
<dbReference type="CDD" id="cd10448">
    <property type="entry name" value="GIY-YIG_unchar_3"/>
    <property type="match status" value="1"/>
</dbReference>
<dbReference type="InterPro" id="IPR050190">
    <property type="entry name" value="UPF0213_domain"/>
</dbReference>
<dbReference type="InterPro" id="IPR000305">
    <property type="entry name" value="GIY-YIG_endonuc"/>
</dbReference>